<dbReference type="AlphaFoldDB" id="A0A0V0HWV7"/>
<feature type="non-terminal residue" evidence="1">
    <location>
        <position position="1"/>
    </location>
</feature>
<sequence length="71" mass="8665">ICSYILVNYYYFDISLLEFSSYTLILFGVKLGINSLDFHVRYQYMMFWYPVELVEVRESWPGHHYHKKSDV</sequence>
<protein>
    <submittedName>
        <fullName evidence="1">Putative ovule protein</fullName>
    </submittedName>
</protein>
<evidence type="ECO:0000313" key="1">
    <source>
        <dbReference type="EMBL" id="JAP24815.1"/>
    </source>
</evidence>
<accession>A0A0V0HWV7</accession>
<dbReference type="EMBL" id="GEDG01013977">
    <property type="protein sequence ID" value="JAP24815.1"/>
    <property type="molecule type" value="Transcribed_RNA"/>
</dbReference>
<proteinExistence type="predicted"/>
<name>A0A0V0HWV7_SOLCH</name>
<organism evidence="1">
    <name type="scientific">Solanum chacoense</name>
    <name type="common">Chaco potato</name>
    <dbReference type="NCBI Taxonomy" id="4108"/>
    <lineage>
        <taxon>Eukaryota</taxon>
        <taxon>Viridiplantae</taxon>
        <taxon>Streptophyta</taxon>
        <taxon>Embryophyta</taxon>
        <taxon>Tracheophyta</taxon>
        <taxon>Spermatophyta</taxon>
        <taxon>Magnoliopsida</taxon>
        <taxon>eudicotyledons</taxon>
        <taxon>Gunneridae</taxon>
        <taxon>Pentapetalae</taxon>
        <taxon>asterids</taxon>
        <taxon>lamiids</taxon>
        <taxon>Solanales</taxon>
        <taxon>Solanaceae</taxon>
        <taxon>Solanoideae</taxon>
        <taxon>Solaneae</taxon>
        <taxon>Solanum</taxon>
    </lineage>
</organism>
<reference evidence="1" key="1">
    <citation type="submission" date="2015-12" db="EMBL/GenBank/DDBJ databases">
        <title>Gene expression during late stages of embryo sac development: a critical building block for successful pollen-pistil interactions.</title>
        <authorList>
            <person name="Liu Y."/>
            <person name="Joly V."/>
            <person name="Sabar M."/>
            <person name="Matton D.P."/>
        </authorList>
    </citation>
    <scope>NUCLEOTIDE SEQUENCE</scope>
</reference>